<accession>A0AAD1U5L5</accession>
<evidence type="ECO:0000313" key="1">
    <source>
        <dbReference type="EMBL" id="CAI2361790.1"/>
    </source>
</evidence>
<protein>
    <submittedName>
        <fullName evidence="1">Uncharacterized protein</fullName>
    </submittedName>
</protein>
<dbReference type="EMBL" id="CAMPGE010002971">
    <property type="protein sequence ID" value="CAI2361790.1"/>
    <property type="molecule type" value="Genomic_DNA"/>
</dbReference>
<evidence type="ECO:0000313" key="2">
    <source>
        <dbReference type="Proteomes" id="UP001295684"/>
    </source>
</evidence>
<sequence length="411" mass="47201">MKPCFTKLCTAQRQVFCQDHKAILCYGCKDKLHTKCQVDEIVDPDRVQANITHLDRVFGTMDEDQTNLNIGMHIRDVEEFIHTQKSKIASIKTKFDESFKQDRFLEYEALLEEVLLVSAEIKENEVFQEYCSFLVNFNVAHKLDLDQETKQDEVFADAEKSQTNQNSLETTQAYLDKFANKEDLEKLYERVMECDLQSKKLEELKIDLSIDKETELMDEILKSNTEVKNLERLTLTNCDKNIENVIKFLNLPLFSNIKTLELDCDEKCLWFDCKIKPVLPALASAVESMNIKEVNLEVWKFEANDFANFLNTCSTCEVISIKSTNFNITDQSLFEKAAKFHIKTLKLSGYGGLSFLPGNDESILQIIQGSTLKDSLQEIQLGKFCSQRLSAIKAKMTIMGLRHIKITAISD</sequence>
<gene>
    <name evidence="1" type="ORF">ECRASSUSDP1_LOCUS3103</name>
</gene>
<reference evidence="1" key="1">
    <citation type="submission" date="2023-07" db="EMBL/GenBank/DDBJ databases">
        <authorList>
            <consortium name="AG Swart"/>
            <person name="Singh M."/>
            <person name="Singh A."/>
            <person name="Seah K."/>
            <person name="Emmerich C."/>
        </authorList>
    </citation>
    <scope>NUCLEOTIDE SEQUENCE</scope>
    <source>
        <strain evidence="1">DP1</strain>
    </source>
</reference>
<dbReference type="AlphaFoldDB" id="A0AAD1U5L5"/>
<proteinExistence type="predicted"/>
<comment type="caution">
    <text evidence="1">The sequence shown here is derived from an EMBL/GenBank/DDBJ whole genome shotgun (WGS) entry which is preliminary data.</text>
</comment>
<name>A0AAD1U5L5_EUPCR</name>
<dbReference type="Proteomes" id="UP001295684">
    <property type="component" value="Unassembled WGS sequence"/>
</dbReference>
<organism evidence="1 2">
    <name type="scientific">Euplotes crassus</name>
    <dbReference type="NCBI Taxonomy" id="5936"/>
    <lineage>
        <taxon>Eukaryota</taxon>
        <taxon>Sar</taxon>
        <taxon>Alveolata</taxon>
        <taxon>Ciliophora</taxon>
        <taxon>Intramacronucleata</taxon>
        <taxon>Spirotrichea</taxon>
        <taxon>Hypotrichia</taxon>
        <taxon>Euplotida</taxon>
        <taxon>Euplotidae</taxon>
        <taxon>Moneuplotes</taxon>
    </lineage>
</organism>
<keyword evidence="2" id="KW-1185">Reference proteome</keyword>